<gene>
    <name evidence="2" type="ORF">KSF_092180</name>
</gene>
<dbReference type="SUPFAM" id="SSF53300">
    <property type="entry name" value="vWA-like"/>
    <property type="match status" value="1"/>
</dbReference>
<dbReference type="Pfam" id="PF13519">
    <property type="entry name" value="VWA_2"/>
    <property type="match status" value="1"/>
</dbReference>
<organism evidence="2 3">
    <name type="scientific">Reticulibacter mediterranei</name>
    <dbReference type="NCBI Taxonomy" id="2778369"/>
    <lineage>
        <taxon>Bacteria</taxon>
        <taxon>Bacillati</taxon>
        <taxon>Chloroflexota</taxon>
        <taxon>Ktedonobacteria</taxon>
        <taxon>Ktedonobacterales</taxon>
        <taxon>Reticulibacteraceae</taxon>
        <taxon>Reticulibacter</taxon>
    </lineage>
</organism>
<reference evidence="2" key="1">
    <citation type="submission" date="2020-10" db="EMBL/GenBank/DDBJ databases">
        <title>Taxonomic study of unclassified bacteria belonging to the class Ktedonobacteria.</title>
        <authorList>
            <person name="Yabe S."/>
            <person name="Wang C.M."/>
            <person name="Zheng Y."/>
            <person name="Sakai Y."/>
            <person name="Cavaletti L."/>
            <person name="Monciardini P."/>
            <person name="Donadio S."/>
        </authorList>
    </citation>
    <scope>NUCLEOTIDE SEQUENCE</scope>
    <source>
        <strain evidence="2">ID150040</strain>
    </source>
</reference>
<feature type="domain" description="VWFA" evidence="1">
    <location>
        <begin position="334"/>
        <end position="512"/>
    </location>
</feature>
<evidence type="ECO:0000313" key="2">
    <source>
        <dbReference type="EMBL" id="GHO99170.1"/>
    </source>
</evidence>
<dbReference type="Proteomes" id="UP000597444">
    <property type="component" value="Unassembled WGS sequence"/>
</dbReference>
<dbReference type="PROSITE" id="PS50234">
    <property type="entry name" value="VWFA"/>
    <property type="match status" value="1"/>
</dbReference>
<dbReference type="PANTHER" id="PTHR10579">
    <property type="entry name" value="CALCIUM-ACTIVATED CHLORIDE CHANNEL REGULATOR"/>
    <property type="match status" value="1"/>
</dbReference>
<protein>
    <submittedName>
        <fullName evidence="2">VWA domain-containing protein</fullName>
    </submittedName>
</protein>
<accession>A0A8J3IVC3</accession>
<sequence length="516" mass="56091">MNDVVADFNTRHYAACDGAITVKAIPIGSGQSMQQIVNGTIQPDIWSPAGSVWLTLLNTQWQQKHGSNLVGTGATDALPLVSSPIVIAMWKPEAEALGWPQKAIGWSDIASLSTDPRGWAAYGHAEFGAFKFGHTHPEYSNSGLDAVIAMNYAAVNKVRGLTTAEVNTTTTKQFINNVESSVIHYGDSTGFFADKMFGGGPSYLSAAVLYENLVVEANDGKLYPHLPYPVVAIYPKEGTFYSDHPFAILQASWVTSAKQTAAQVFRNFLLDQPQQVKALHYGFRPANQQIKLAAPLDSIHGIDITQPKTLLPIPGADVVQAIKTSWSQQRRKVNVMLILDRSGSMAATVDNVSKIEAAKQGLQEFINLLGDNDQLGLTVFSDQADILSPVSQLGPKRKDLLNRANNIFAMGGTRLFDTMSEQFQALQQTPSKNIRAIVILTDGVDTDSHTKLDGLLQQITAKGEDAGTAVKMFTIAYGRDANENDLKKIATSTGAQEFEGNPQNIKEVYNQISLFF</sequence>
<dbReference type="InterPro" id="IPR036465">
    <property type="entry name" value="vWFA_dom_sf"/>
</dbReference>
<evidence type="ECO:0000313" key="3">
    <source>
        <dbReference type="Proteomes" id="UP000597444"/>
    </source>
</evidence>
<evidence type="ECO:0000259" key="1">
    <source>
        <dbReference type="PROSITE" id="PS50234"/>
    </source>
</evidence>
<dbReference type="Pfam" id="PF13531">
    <property type="entry name" value="SBP_bac_11"/>
    <property type="match status" value="1"/>
</dbReference>
<dbReference type="Gene3D" id="3.40.50.410">
    <property type="entry name" value="von Willebrand factor, type A domain"/>
    <property type="match status" value="1"/>
</dbReference>
<keyword evidence="3" id="KW-1185">Reference proteome</keyword>
<dbReference type="EMBL" id="BNJK01000002">
    <property type="protein sequence ID" value="GHO99170.1"/>
    <property type="molecule type" value="Genomic_DNA"/>
</dbReference>
<dbReference type="SUPFAM" id="SSF53850">
    <property type="entry name" value="Periplasmic binding protein-like II"/>
    <property type="match status" value="1"/>
</dbReference>
<name>A0A8J3IVC3_9CHLR</name>
<dbReference type="InterPro" id="IPR002035">
    <property type="entry name" value="VWF_A"/>
</dbReference>
<dbReference type="SMART" id="SM00327">
    <property type="entry name" value="VWA"/>
    <property type="match status" value="1"/>
</dbReference>
<dbReference type="InterPro" id="IPR051266">
    <property type="entry name" value="CLCR"/>
</dbReference>
<dbReference type="PANTHER" id="PTHR10579:SF43">
    <property type="entry name" value="ZINC FINGER (C3HC4-TYPE RING FINGER) FAMILY PROTEIN"/>
    <property type="match status" value="1"/>
</dbReference>
<comment type="caution">
    <text evidence="2">The sequence shown here is derived from an EMBL/GenBank/DDBJ whole genome shotgun (WGS) entry which is preliminary data.</text>
</comment>
<dbReference type="AlphaFoldDB" id="A0A8J3IVC3"/>
<proteinExistence type="predicted"/>